<dbReference type="PROSITE" id="PS50929">
    <property type="entry name" value="ABC_TM1F"/>
    <property type="match status" value="1"/>
</dbReference>
<feature type="transmembrane region" description="Helical" evidence="8">
    <location>
        <begin position="88"/>
        <end position="109"/>
    </location>
</feature>
<dbReference type="InterPro" id="IPR011527">
    <property type="entry name" value="ABC1_TM_dom"/>
</dbReference>
<protein>
    <submittedName>
        <fullName evidence="11">ABC transporter ATP-binding protein</fullName>
    </submittedName>
</protein>
<dbReference type="Gene3D" id="3.40.50.300">
    <property type="entry name" value="P-loop containing nucleotide triphosphate hydrolases"/>
    <property type="match status" value="1"/>
</dbReference>
<proteinExistence type="predicted"/>
<keyword evidence="2 8" id="KW-0812">Transmembrane</keyword>
<keyword evidence="6 8" id="KW-0472">Membrane</keyword>
<feature type="domain" description="ABC transporter" evidence="9">
    <location>
        <begin position="363"/>
        <end position="591"/>
    </location>
</feature>
<feature type="region of interest" description="Disordered" evidence="7">
    <location>
        <begin position="1"/>
        <end position="27"/>
    </location>
</feature>
<dbReference type="Gene3D" id="1.20.1560.10">
    <property type="entry name" value="ABC transporter type 1, transmembrane domain"/>
    <property type="match status" value="1"/>
</dbReference>
<gene>
    <name evidence="11" type="ORF">Q7514_26435</name>
</gene>
<organism evidence="11 12">
    <name type="scientific">Rhodococcus artemisiae</name>
    <dbReference type="NCBI Taxonomy" id="714159"/>
    <lineage>
        <taxon>Bacteria</taxon>
        <taxon>Bacillati</taxon>
        <taxon>Actinomycetota</taxon>
        <taxon>Actinomycetes</taxon>
        <taxon>Mycobacteriales</taxon>
        <taxon>Nocardiaceae</taxon>
        <taxon>Rhodococcus</taxon>
    </lineage>
</organism>
<dbReference type="PROSITE" id="PS50893">
    <property type="entry name" value="ABC_TRANSPORTER_2"/>
    <property type="match status" value="1"/>
</dbReference>
<evidence type="ECO:0000256" key="4">
    <source>
        <dbReference type="ARBA" id="ARBA00022840"/>
    </source>
</evidence>
<feature type="transmembrane region" description="Helical" evidence="8">
    <location>
        <begin position="301"/>
        <end position="319"/>
    </location>
</feature>
<evidence type="ECO:0000259" key="9">
    <source>
        <dbReference type="PROSITE" id="PS50893"/>
    </source>
</evidence>
<evidence type="ECO:0000313" key="12">
    <source>
        <dbReference type="Proteomes" id="UP001336020"/>
    </source>
</evidence>
<evidence type="ECO:0000256" key="1">
    <source>
        <dbReference type="ARBA" id="ARBA00004651"/>
    </source>
</evidence>
<dbReference type="SMART" id="SM00382">
    <property type="entry name" value="AAA"/>
    <property type="match status" value="1"/>
</dbReference>
<keyword evidence="4 11" id="KW-0067">ATP-binding</keyword>
<keyword evidence="3" id="KW-0547">Nucleotide-binding</keyword>
<dbReference type="RefSeq" id="WP_330136250.1">
    <property type="nucleotide sequence ID" value="NZ_JAUTXY010000016.1"/>
</dbReference>
<dbReference type="InterPro" id="IPR003439">
    <property type="entry name" value="ABC_transporter-like_ATP-bd"/>
</dbReference>
<feature type="transmembrane region" description="Helical" evidence="8">
    <location>
        <begin position="50"/>
        <end position="76"/>
    </location>
</feature>
<evidence type="ECO:0000259" key="10">
    <source>
        <dbReference type="PROSITE" id="PS50929"/>
    </source>
</evidence>
<dbReference type="CDD" id="cd07346">
    <property type="entry name" value="ABC_6TM_exporters"/>
    <property type="match status" value="1"/>
</dbReference>
<evidence type="ECO:0000256" key="5">
    <source>
        <dbReference type="ARBA" id="ARBA00022989"/>
    </source>
</evidence>
<dbReference type="InterPro" id="IPR003593">
    <property type="entry name" value="AAA+_ATPase"/>
</dbReference>
<accession>A0ABU7LHN1</accession>
<reference evidence="11 12" key="1">
    <citation type="submission" date="2023-07" db="EMBL/GenBank/DDBJ databases">
        <authorList>
            <person name="Girao M."/>
            <person name="Carvalho M.F."/>
        </authorList>
    </citation>
    <scope>NUCLEOTIDE SEQUENCE [LARGE SCALE GENOMIC DNA]</scope>
    <source>
        <strain evidence="11 12">YIM65754</strain>
    </source>
</reference>
<comment type="subcellular location">
    <subcellularLocation>
        <location evidence="1">Cell membrane</location>
        <topology evidence="1">Multi-pass membrane protein</topology>
    </subcellularLocation>
</comment>
<evidence type="ECO:0000256" key="3">
    <source>
        <dbReference type="ARBA" id="ARBA00022741"/>
    </source>
</evidence>
<evidence type="ECO:0000313" key="11">
    <source>
        <dbReference type="EMBL" id="MEE2061068.1"/>
    </source>
</evidence>
<feature type="transmembrane region" description="Helical" evidence="8">
    <location>
        <begin position="190"/>
        <end position="210"/>
    </location>
</feature>
<dbReference type="SUPFAM" id="SSF90123">
    <property type="entry name" value="ABC transporter transmembrane region"/>
    <property type="match status" value="1"/>
</dbReference>
<feature type="domain" description="ABC transmembrane type-1" evidence="10">
    <location>
        <begin position="52"/>
        <end position="334"/>
    </location>
</feature>
<dbReference type="Proteomes" id="UP001336020">
    <property type="component" value="Unassembled WGS sequence"/>
</dbReference>
<dbReference type="PANTHER" id="PTHR43394:SF1">
    <property type="entry name" value="ATP-BINDING CASSETTE SUB-FAMILY B MEMBER 10, MITOCHONDRIAL"/>
    <property type="match status" value="1"/>
</dbReference>
<dbReference type="PANTHER" id="PTHR43394">
    <property type="entry name" value="ATP-DEPENDENT PERMEASE MDL1, MITOCHONDRIAL"/>
    <property type="match status" value="1"/>
</dbReference>
<dbReference type="GO" id="GO:0005524">
    <property type="term" value="F:ATP binding"/>
    <property type="evidence" value="ECO:0007669"/>
    <property type="project" value="UniProtKB-KW"/>
</dbReference>
<name>A0ABU7LHN1_9NOCA</name>
<dbReference type="InterPro" id="IPR027417">
    <property type="entry name" value="P-loop_NTPase"/>
</dbReference>
<keyword evidence="5 8" id="KW-1133">Transmembrane helix</keyword>
<evidence type="ECO:0000256" key="6">
    <source>
        <dbReference type="ARBA" id="ARBA00023136"/>
    </source>
</evidence>
<evidence type="ECO:0000256" key="8">
    <source>
        <dbReference type="SAM" id="Phobius"/>
    </source>
</evidence>
<dbReference type="Pfam" id="PF00664">
    <property type="entry name" value="ABC_membrane"/>
    <property type="match status" value="1"/>
</dbReference>
<dbReference type="SUPFAM" id="SSF52540">
    <property type="entry name" value="P-loop containing nucleoside triphosphate hydrolases"/>
    <property type="match status" value="1"/>
</dbReference>
<feature type="transmembrane region" description="Helical" evidence="8">
    <location>
        <begin position="166"/>
        <end position="184"/>
    </location>
</feature>
<sequence>MNTDDDGAMLTTGAGDRPSSAATEEASLPVADGRQSWQYLERVLRLQRTALVVTTLLLSAGSATALLIPLVLGRIVDAVLAESGLGRIAMYAGAVVGAGVVSSLLLRWGGQLLVSCLQRALAYLREEVFATAVRIDQNTVEDAGTSDVVSRVTGDVEAITGAASGVLPRSVQAGFTIVLTVLGLAALDPYLALAALIAVPVQLCATVIFLRRSRPLYRRLRREEADRGQAIIESVRGADTVVAGRSQGTQLERIAIRSLSAVETQREVTRARNRFNAGLNFAEFLGLAAVLAVGFWRANEAGLSVGAVTAAALFFHRLFGPIGALLSSIDDLQRAAAGLGRLVGVLLAHPFRAPRRQIADGAVRARSLTYRYRSGASDALTGIDLDLAEGTTTVLVGVSGSGKSTLAQLVAGVLPPTAGQVLIGGVPANEAGQAGRRAVLLVSQDTHLFAGTLAENLRLADPDAPDTALREALDAVGACWTRELADDLDTALGHDLDDARIQQLALARVLLADPRVVVLDEATAHGGVDGTLDTAVHAAVRERTAIIVAHRFAQAEAADHIIVLERGRILEQGSHIDLVHRPGGAYALLYAAAHRGDRDCDARAGGR</sequence>
<evidence type="ECO:0000256" key="7">
    <source>
        <dbReference type="SAM" id="MobiDB-lite"/>
    </source>
</evidence>
<comment type="caution">
    <text evidence="11">The sequence shown here is derived from an EMBL/GenBank/DDBJ whole genome shotgun (WGS) entry which is preliminary data.</text>
</comment>
<evidence type="ECO:0000256" key="2">
    <source>
        <dbReference type="ARBA" id="ARBA00022692"/>
    </source>
</evidence>
<dbReference type="InterPro" id="IPR036640">
    <property type="entry name" value="ABC1_TM_sf"/>
</dbReference>
<dbReference type="InterPro" id="IPR039421">
    <property type="entry name" value="Type_1_exporter"/>
</dbReference>
<feature type="transmembrane region" description="Helical" evidence="8">
    <location>
        <begin position="275"/>
        <end position="295"/>
    </location>
</feature>
<dbReference type="Pfam" id="PF00005">
    <property type="entry name" value="ABC_tran"/>
    <property type="match status" value="1"/>
</dbReference>
<keyword evidence="12" id="KW-1185">Reference proteome</keyword>
<dbReference type="EMBL" id="JAUTXY010000016">
    <property type="protein sequence ID" value="MEE2061068.1"/>
    <property type="molecule type" value="Genomic_DNA"/>
</dbReference>